<dbReference type="EC" id="3.5.1.25" evidence="7"/>
<dbReference type="InterPro" id="IPR003764">
    <property type="entry name" value="GlcNAc_6-P_deAcase"/>
</dbReference>
<dbReference type="SUPFAM" id="SSF51338">
    <property type="entry name" value="Composite domain of metallo-dependent hydrolases"/>
    <property type="match status" value="1"/>
</dbReference>
<accession>A0ABW4BSY0</accession>
<feature type="domain" description="Amidohydrolase-related" evidence="6">
    <location>
        <begin position="51"/>
        <end position="379"/>
    </location>
</feature>
<dbReference type="Gene3D" id="2.30.40.10">
    <property type="entry name" value="Urease, subunit C, domain 1"/>
    <property type="match status" value="1"/>
</dbReference>
<dbReference type="EMBL" id="JBHTOI010000005">
    <property type="protein sequence ID" value="MFD1417710.1"/>
    <property type="molecule type" value="Genomic_DNA"/>
</dbReference>
<evidence type="ECO:0000256" key="3">
    <source>
        <dbReference type="ARBA" id="ARBA00022801"/>
    </source>
</evidence>
<keyword evidence="2" id="KW-0479">Metal-binding</keyword>
<dbReference type="InterPro" id="IPR011059">
    <property type="entry name" value="Metal-dep_hydrolase_composite"/>
</dbReference>
<dbReference type="PIRSF" id="PIRSF038994">
    <property type="entry name" value="NagA"/>
    <property type="match status" value="1"/>
</dbReference>
<gene>
    <name evidence="7" type="primary">nagA</name>
    <name evidence="7" type="ORF">ACFQ42_02895</name>
</gene>
<keyword evidence="8" id="KW-1185">Reference proteome</keyword>
<dbReference type="InterPro" id="IPR032466">
    <property type="entry name" value="Metal_Hydrolase"/>
</dbReference>
<dbReference type="PANTHER" id="PTHR11113:SF14">
    <property type="entry name" value="N-ACETYLGLUCOSAMINE-6-PHOSPHATE DEACETYLASE"/>
    <property type="match status" value="1"/>
</dbReference>
<dbReference type="NCBIfam" id="TIGR00221">
    <property type="entry name" value="nagA"/>
    <property type="match status" value="1"/>
</dbReference>
<dbReference type="SUPFAM" id="SSF51556">
    <property type="entry name" value="Metallo-dependent hydrolases"/>
    <property type="match status" value="1"/>
</dbReference>
<keyword evidence="3 5" id="KW-0378">Hydrolase</keyword>
<dbReference type="GO" id="GO:0008448">
    <property type="term" value="F:N-acetylglucosamine-6-phosphate deacetylase activity"/>
    <property type="evidence" value="ECO:0007669"/>
    <property type="project" value="UniProtKB-EC"/>
</dbReference>
<evidence type="ECO:0000256" key="5">
    <source>
        <dbReference type="PIRNR" id="PIRNR038994"/>
    </source>
</evidence>
<comment type="caution">
    <text evidence="7">The sequence shown here is derived from an EMBL/GenBank/DDBJ whole genome shotgun (WGS) entry which is preliminary data.</text>
</comment>
<reference evidence="8" key="1">
    <citation type="journal article" date="2019" name="Int. J. Syst. Evol. Microbiol.">
        <title>The Global Catalogue of Microorganisms (GCM) 10K type strain sequencing project: providing services to taxonomists for standard genome sequencing and annotation.</title>
        <authorList>
            <consortium name="The Broad Institute Genomics Platform"/>
            <consortium name="The Broad Institute Genome Sequencing Center for Infectious Disease"/>
            <person name="Wu L."/>
            <person name="Ma J."/>
        </authorList>
    </citation>
    <scope>NUCLEOTIDE SEQUENCE [LARGE SCALE GENOMIC DNA]</scope>
    <source>
        <strain evidence="8">CCM 8936</strain>
    </source>
</reference>
<organism evidence="7 8">
    <name type="scientific">Companilactobacillus keshanensis</name>
    <dbReference type="NCBI Taxonomy" id="2486003"/>
    <lineage>
        <taxon>Bacteria</taxon>
        <taxon>Bacillati</taxon>
        <taxon>Bacillota</taxon>
        <taxon>Bacilli</taxon>
        <taxon>Lactobacillales</taxon>
        <taxon>Lactobacillaceae</taxon>
        <taxon>Companilactobacillus</taxon>
    </lineage>
</organism>
<evidence type="ECO:0000256" key="2">
    <source>
        <dbReference type="ARBA" id="ARBA00022723"/>
    </source>
</evidence>
<evidence type="ECO:0000256" key="1">
    <source>
        <dbReference type="ARBA" id="ARBA00010716"/>
    </source>
</evidence>
<dbReference type="Proteomes" id="UP001597251">
    <property type="component" value="Unassembled WGS sequence"/>
</dbReference>
<evidence type="ECO:0000256" key="4">
    <source>
        <dbReference type="ARBA" id="ARBA00023277"/>
    </source>
</evidence>
<evidence type="ECO:0000313" key="8">
    <source>
        <dbReference type="Proteomes" id="UP001597251"/>
    </source>
</evidence>
<keyword evidence="4 5" id="KW-0119">Carbohydrate metabolism</keyword>
<comment type="similarity">
    <text evidence="1 5">Belongs to the metallo-dependent hydrolases superfamily. NagA family.</text>
</comment>
<dbReference type="CDD" id="cd00854">
    <property type="entry name" value="NagA"/>
    <property type="match status" value="1"/>
</dbReference>
<name>A0ABW4BSY0_9LACO</name>
<proteinExistence type="inferred from homology"/>
<evidence type="ECO:0000313" key="7">
    <source>
        <dbReference type="EMBL" id="MFD1417710.1"/>
    </source>
</evidence>
<dbReference type="Pfam" id="PF01979">
    <property type="entry name" value="Amidohydro_1"/>
    <property type="match status" value="1"/>
</dbReference>
<evidence type="ECO:0000259" key="6">
    <source>
        <dbReference type="Pfam" id="PF01979"/>
    </source>
</evidence>
<dbReference type="InterPro" id="IPR006680">
    <property type="entry name" value="Amidohydro-rel"/>
</dbReference>
<dbReference type="Gene3D" id="3.20.20.140">
    <property type="entry name" value="Metal-dependent hydrolases"/>
    <property type="match status" value="1"/>
</dbReference>
<protein>
    <submittedName>
        <fullName evidence="7">N-acetylglucosamine-6-phosphate deacetylase</fullName>
        <ecNumber evidence="7">3.5.1.25</ecNumber>
    </submittedName>
</protein>
<dbReference type="PANTHER" id="PTHR11113">
    <property type="entry name" value="N-ACETYLGLUCOSAMINE-6-PHOSPHATE DEACETYLASE"/>
    <property type="match status" value="1"/>
</dbReference>
<sequence length="385" mass="42094">MTYYIHAKKFFLKNTTENGGYLEITDDGKFGGFYTEDNKPEGKIVDYSDKMVAPGLVDTHIHGLVGNDVMDNDWTKINEMSEGLLKAGVTSWLPTTLTASHEQLMETCRMIGENYQKATGAKVRGIHFEGPFYTEEHKGAQNPKYFRDPDVEEFKEWQEAAHGMIKKISIAPERKGSVEFTAAVASDDVAVTLGHSSATFEQAKACVEAGASGFTHAYNGMSGLNHRKPGMVGAAMSMNFVDDELICDGHHVQPYAARILIDKKTPEHIALITDCMSAGLMPDGEYVLGELPVTVADGQVRLQEAPHNLAGSILLLKDAIKNVVDWNIATEEEAVTMGSYVPAKSSKIADKCGSITPGHDADFIILDDDMSLAETYLNGESRYQA</sequence>
<dbReference type="RefSeq" id="WP_125674418.1">
    <property type="nucleotide sequence ID" value="NZ_JBHTOI010000005.1"/>
</dbReference>